<dbReference type="SUPFAM" id="SSF46689">
    <property type="entry name" value="Homeodomain-like"/>
    <property type="match status" value="2"/>
</dbReference>
<keyword evidence="2" id="KW-0238">DNA-binding</keyword>
<comment type="caution">
    <text evidence="5">The sequence shown here is derived from an EMBL/GenBank/DDBJ whole genome shotgun (WGS) entry which is preliminary data.</text>
</comment>
<dbReference type="SMART" id="SM00342">
    <property type="entry name" value="HTH_ARAC"/>
    <property type="match status" value="1"/>
</dbReference>
<feature type="domain" description="HTH araC/xylS-type" evidence="4">
    <location>
        <begin position="231"/>
        <end position="329"/>
    </location>
</feature>
<keyword evidence="3" id="KW-0804">Transcription</keyword>
<reference evidence="5 6" key="1">
    <citation type="submission" date="2023-03" db="EMBL/GenBank/DDBJ databases">
        <title>Bacillus Genome Sequencing.</title>
        <authorList>
            <person name="Dunlap C."/>
        </authorList>
    </citation>
    <scope>NUCLEOTIDE SEQUENCE [LARGE SCALE GENOMIC DNA]</scope>
    <source>
        <strain evidence="5 6">BD-533</strain>
    </source>
</reference>
<dbReference type="PANTHER" id="PTHR47893">
    <property type="entry name" value="REGULATORY PROTEIN PCHR"/>
    <property type="match status" value="1"/>
</dbReference>
<dbReference type="InterPro" id="IPR009057">
    <property type="entry name" value="Homeodomain-like_sf"/>
</dbReference>
<dbReference type="PROSITE" id="PS01124">
    <property type="entry name" value="HTH_ARAC_FAMILY_2"/>
    <property type="match status" value="1"/>
</dbReference>
<dbReference type="InterPro" id="IPR053142">
    <property type="entry name" value="PchR_regulatory_protein"/>
</dbReference>
<evidence type="ECO:0000259" key="4">
    <source>
        <dbReference type="PROSITE" id="PS01124"/>
    </source>
</evidence>
<evidence type="ECO:0000313" key="5">
    <source>
        <dbReference type="EMBL" id="MEC0230496.1"/>
    </source>
</evidence>
<sequence length="332" mass="37573">MRSAERWCLIDNTANKDCELTGELNQMYQTYSFDQIVKLPEQLGQGYWQRVQTNSYLEIVMCDVTFHENMHMSSKEGGNSLNLGLCLGESIRWSVEGRKGEFGLVSGGVSAYGNNEASNSCLYDSNQRFQGLTIKFNHIASNGALQHLPLHKMSSWLRANSGLFYNSQSTPAMNRIVHELTHCQYQDDIKRIYLEGKVLELIAVYVSESLLEKQAATSISGLSRTDMASLQSAKNLLEANLISPPSLAALAQRVCLNEFKLKRGFKLLFGMPVYAYVIDQRLEAAYRLLREEHLTITEAAYAVGFGKAGHFSEHFKRKFGVNPSEYFRHLRR</sequence>
<evidence type="ECO:0000256" key="2">
    <source>
        <dbReference type="ARBA" id="ARBA00023125"/>
    </source>
</evidence>
<accession>A0ABU6G8H5</accession>
<dbReference type="PANTHER" id="PTHR47893:SF1">
    <property type="entry name" value="REGULATORY PROTEIN PCHR"/>
    <property type="match status" value="1"/>
</dbReference>
<dbReference type="RefSeq" id="WP_326074532.1">
    <property type="nucleotide sequence ID" value="NZ_JARLKY010000072.1"/>
</dbReference>
<evidence type="ECO:0000256" key="3">
    <source>
        <dbReference type="ARBA" id="ARBA00023163"/>
    </source>
</evidence>
<dbReference type="InterPro" id="IPR018060">
    <property type="entry name" value="HTH_AraC"/>
</dbReference>
<dbReference type="Proteomes" id="UP001338137">
    <property type="component" value="Unassembled WGS sequence"/>
</dbReference>
<protein>
    <submittedName>
        <fullName evidence="5">AraC family transcriptional regulator</fullName>
    </submittedName>
</protein>
<dbReference type="InterPro" id="IPR020449">
    <property type="entry name" value="Tscrpt_reg_AraC-type_HTH"/>
</dbReference>
<dbReference type="EMBL" id="JARLKY010000072">
    <property type="protein sequence ID" value="MEC0230496.1"/>
    <property type="molecule type" value="Genomic_DNA"/>
</dbReference>
<name>A0ABU6G8H5_9BACL</name>
<dbReference type="PRINTS" id="PR00032">
    <property type="entry name" value="HTHARAC"/>
</dbReference>
<keyword evidence="1" id="KW-0805">Transcription regulation</keyword>
<organism evidence="5 6">
    <name type="scientific">Paenibacillus alba</name>
    <dbReference type="NCBI Taxonomy" id="1197127"/>
    <lineage>
        <taxon>Bacteria</taxon>
        <taxon>Bacillati</taxon>
        <taxon>Bacillota</taxon>
        <taxon>Bacilli</taxon>
        <taxon>Bacillales</taxon>
        <taxon>Paenibacillaceae</taxon>
        <taxon>Paenibacillus</taxon>
    </lineage>
</organism>
<dbReference type="Pfam" id="PF12833">
    <property type="entry name" value="HTH_18"/>
    <property type="match status" value="1"/>
</dbReference>
<gene>
    <name evidence="5" type="ORF">P4I72_25525</name>
</gene>
<keyword evidence="6" id="KW-1185">Reference proteome</keyword>
<dbReference type="Gene3D" id="1.10.10.60">
    <property type="entry name" value="Homeodomain-like"/>
    <property type="match status" value="1"/>
</dbReference>
<proteinExistence type="predicted"/>
<evidence type="ECO:0000313" key="6">
    <source>
        <dbReference type="Proteomes" id="UP001338137"/>
    </source>
</evidence>
<evidence type="ECO:0000256" key="1">
    <source>
        <dbReference type="ARBA" id="ARBA00023015"/>
    </source>
</evidence>